<dbReference type="Gene3D" id="3.20.20.370">
    <property type="entry name" value="Glycoside hydrolase/deacetylase"/>
    <property type="match status" value="1"/>
</dbReference>
<dbReference type="AlphaFoldDB" id="A0A0D6P752"/>
<dbReference type="PANTHER" id="PTHR30105:SF2">
    <property type="entry name" value="DIVERGENT POLYSACCHARIDE DEACETYLASE SUPERFAMILY"/>
    <property type="match status" value="1"/>
</dbReference>
<accession>A0A0D6P752</accession>
<keyword evidence="3" id="KW-1185">Reference proteome</keyword>
<reference evidence="2 3" key="1">
    <citation type="submission" date="2012-11" db="EMBL/GenBank/DDBJ databases">
        <title>Whole genome sequence of Acidisphaera rubrifaciens HS-AP3.</title>
        <authorList>
            <person name="Azuma Y."/>
            <person name="Higashiura N."/>
            <person name="Hirakawa H."/>
            <person name="Matsushita K."/>
        </authorList>
    </citation>
    <scope>NUCLEOTIDE SEQUENCE [LARGE SCALE GENOMIC DNA]</scope>
    <source>
        <strain evidence="2 3">HS-AP3</strain>
    </source>
</reference>
<dbReference type="RefSeq" id="WP_048861630.1">
    <property type="nucleotide sequence ID" value="NZ_BANB01000351.1"/>
</dbReference>
<name>A0A0D6P752_9PROT</name>
<protein>
    <recommendedName>
        <fullName evidence="4">Polysaccharide deacetylase</fullName>
    </recommendedName>
</protein>
<dbReference type="Pfam" id="PF04748">
    <property type="entry name" value="Polysacc_deac_2"/>
    <property type="match status" value="1"/>
</dbReference>
<dbReference type="SUPFAM" id="SSF88713">
    <property type="entry name" value="Glycoside hydrolase/deacetylase"/>
    <property type="match status" value="1"/>
</dbReference>
<proteinExistence type="predicted"/>
<dbReference type="Proteomes" id="UP000032680">
    <property type="component" value="Unassembled WGS sequence"/>
</dbReference>
<dbReference type="InterPro" id="IPR011330">
    <property type="entry name" value="Glyco_hydro/deAcase_b/a-brl"/>
</dbReference>
<evidence type="ECO:0000313" key="3">
    <source>
        <dbReference type="Proteomes" id="UP000032680"/>
    </source>
</evidence>
<feature type="region of interest" description="Disordered" evidence="1">
    <location>
        <begin position="56"/>
        <end position="79"/>
    </location>
</feature>
<dbReference type="CDD" id="cd10936">
    <property type="entry name" value="CE4_DAC2"/>
    <property type="match status" value="1"/>
</dbReference>
<dbReference type="OrthoDB" id="9784811at2"/>
<evidence type="ECO:0008006" key="4">
    <source>
        <dbReference type="Google" id="ProtNLM"/>
    </source>
</evidence>
<evidence type="ECO:0000313" key="2">
    <source>
        <dbReference type="EMBL" id="GAN77512.1"/>
    </source>
</evidence>
<comment type="caution">
    <text evidence="2">The sequence shown here is derived from an EMBL/GenBank/DDBJ whole genome shotgun (WGS) entry which is preliminary data.</text>
</comment>
<dbReference type="EMBL" id="BANB01000351">
    <property type="protein sequence ID" value="GAN77512.1"/>
    <property type="molecule type" value="Genomic_DNA"/>
</dbReference>
<dbReference type="PANTHER" id="PTHR30105">
    <property type="entry name" value="UNCHARACTERIZED YIBQ-RELATED"/>
    <property type="match status" value="1"/>
</dbReference>
<feature type="compositionally biased region" description="Pro residues" evidence="1">
    <location>
        <begin position="56"/>
        <end position="65"/>
    </location>
</feature>
<organism evidence="2 3">
    <name type="scientific">Acidisphaera rubrifaciens HS-AP3</name>
    <dbReference type="NCBI Taxonomy" id="1231350"/>
    <lineage>
        <taxon>Bacteria</taxon>
        <taxon>Pseudomonadati</taxon>
        <taxon>Pseudomonadota</taxon>
        <taxon>Alphaproteobacteria</taxon>
        <taxon>Acetobacterales</taxon>
        <taxon>Acetobacteraceae</taxon>
        <taxon>Acidisphaera</taxon>
    </lineage>
</organism>
<sequence length="350" mass="36464">MARRLPLIARALLWFWGTLAAAMLVTAVVLQTMGPPPPAGPTMTADATPPSVILPVPAPVAPPASRPGRDTPGPIASPDPGLLEVDPDDPAAMLPRIAADGRAPMGVYARGFDQSTRRPRIGLLFAGFGPSQADSEEAIRALPGGVTLAFSPYGSHLPRLLDVARLAGHEYLLSLPMEPAGYPQNDAGDHALLTTQDAQTNAAGLRWALSRMQGYVGVTGALGPLRGERFAQASGPMDAMLHTLAARGLLYVDPGVAPGPLPYAWTRRVDLVVDEPAVRTEIDAKLAALERIARDRGSALGLAGVLRPLTVARVEAWADTLQARGLALAPVSALVQPPPLPRAGSAGASR</sequence>
<gene>
    <name evidence="2" type="ORF">Asru_0351_07</name>
</gene>
<evidence type="ECO:0000256" key="1">
    <source>
        <dbReference type="SAM" id="MobiDB-lite"/>
    </source>
</evidence>
<dbReference type="InterPro" id="IPR006837">
    <property type="entry name" value="Divergent_DAC"/>
</dbReference>
<dbReference type="GO" id="GO:0005975">
    <property type="term" value="P:carbohydrate metabolic process"/>
    <property type="evidence" value="ECO:0007669"/>
    <property type="project" value="InterPro"/>
</dbReference>